<protein>
    <submittedName>
        <fullName evidence="3">Reverse transcriptase domain-containing protein</fullName>
    </submittedName>
</protein>
<dbReference type="EMBL" id="BQNB010014871">
    <property type="protein sequence ID" value="GJT33352.1"/>
    <property type="molecule type" value="Genomic_DNA"/>
</dbReference>
<dbReference type="InterPro" id="IPR041577">
    <property type="entry name" value="RT_RNaseH_2"/>
</dbReference>
<dbReference type="PANTHER" id="PTHR33064">
    <property type="entry name" value="POL PROTEIN"/>
    <property type="match status" value="1"/>
</dbReference>
<dbReference type="PANTHER" id="PTHR33064:SF39">
    <property type="match status" value="1"/>
</dbReference>
<dbReference type="Gene3D" id="3.30.70.270">
    <property type="match status" value="2"/>
</dbReference>
<sequence>MEDDSKLAIQHQRRVNPKIHEVIQKEVIKLLDAGLIYPNSDSPWVSPVHCMPKKGGITIIKNDNNELIPTRLVMGRRVCIDYRKLNDATRKDHFLLPFIDQMLERLAGNEYYYFLDGFSGYFQIPIDPQGQEKTTFTCPYGTFAYRHVPFGLCNAPGTFQRCMMAIFYDMIEETMEVFMEDFSEKCHFMVKEGIVLGHKISKYGIEVDKAKVDVIAKLPHPTSVKGIRSFLGHVGFYRRFIQDSSKISRPMTHLLEKDTPFIFSKEYIESFNILKKKLTEAPILVAPDWDLPFEIMCDASDYAVGAFLGQRAKNLAADHLSRLENPHQDVLENKEITETFPLETLGMVTFRGNDSTPWFAHFANYHAGNFVIKEMSSQQKNKFFKDVKHYFWDDPYLFKIYADQVIRRCVYGQEVVDILTACHNGPTGGHYGANYTAKKFFDSGFFWPTIY</sequence>
<dbReference type="InterPro" id="IPR043502">
    <property type="entry name" value="DNA/RNA_pol_sf"/>
</dbReference>
<feature type="domain" description="Reverse transcriptase/retrotransposon-derived protein RNase H-like" evidence="2">
    <location>
        <begin position="264"/>
        <end position="314"/>
    </location>
</feature>
<dbReference type="Gene3D" id="3.10.10.10">
    <property type="entry name" value="HIV Type 1 Reverse Transcriptase, subunit A, domain 1"/>
    <property type="match status" value="1"/>
</dbReference>
<dbReference type="GO" id="GO:0003964">
    <property type="term" value="F:RNA-directed DNA polymerase activity"/>
    <property type="evidence" value="ECO:0007669"/>
    <property type="project" value="UniProtKB-KW"/>
</dbReference>
<reference evidence="3" key="1">
    <citation type="journal article" date="2022" name="Int. J. Mol. Sci.">
        <title>Draft Genome of Tanacetum Coccineum: Genomic Comparison of Closely Related Tanacetum-Family Plants.</title>
        <authorList>
            <person name="Yamashiro T."/>
            <person name="Shiraishi A."/>
            <person name="Nakayama K."/>
            <person name="Satake H."/>
        </authorList>
    </citation>
    <scope>NUCLEOTIDE SEQUENCE</scope>
</reference>
<dbReference type="InterPro" id="IPR043128">
    <property type="entry name" value="Rev_trsase/Diguanyl_cyclase"/>
</dbReference>
<keyword evidence="3" id="KW-0548">Nucleotidyltransferase</keyword>
<dbReference type="SUPFAM" id="SSF56672">
    <property type="entry name" value="DNA/RNA polymerases"/>
    <property type="match status" value="1"/>
</dbReference>
<evidence type="ECO:0000313" key="4">
    <source>
        <dbReference type="Proteomes" id="UP001151760"/>
    </source>
</evidence>
<dbReference type="InterPro" id="IPR000477">
    <property type="entry name" value="RT_dom"/>
</dbReference>
<proteinExistence type="predicted"/>
<evidence type="ECO:0000313" key="3">
    <source>
        <dbReference type="EMBL" id="GJT33352.1"/>
    </source>
</evidence>
<evidence type="ECO:0000259" key="2">
    <source>
        <dbReference type="Pfam" id="PF17919"/>
    </source>
</evidence>
<accession>A0ABQ5D3C8</accession>
<gene>
    <name evidence="3" type="ORF">Tco_0923771</name>
</gene>
<organism evidence="3 4">
    <name type="scientific">Tanacetum coccineum</name>
    <dbReference type="NCBI Taxonomy" id="301880"/>
    <lineage>
        <taxon>Eukaryota</taxon>
        <taxon>Viridiplantae</taxon>
        <taxon>Streptophyta</taxon>
        <taxon>Embryophyta</taxon>
        <taxon>Tracheophyta</taxon>
        <taxon>Spermatophyta</taxon>
        <taxon>Magnoliopsida</taxon>
        <taxon>eudicotyledons</taxon>
        <taxon>Gunneridae</taxon>
        <taxon>Pentapetalae</taxon>
        <taxon>asterids</taxon>
        <taxon>campanulids</taxon>
        <taxon>Asterales</taxon>
        <taxon>Asteraceae</taxon>
        <taxon>Asteroideae</taxon>
        <taxon>Anthemideae</taxon>
        <taxon>Anthemidinae</taxon>
        <taxon>Tanacetum</taxon>
    </lineage>
</organism>
<name>A0ABQ5D3C8_9ASTR</name>
<dbReference type="Proteomes" id="UP001151760">
    <property type="component" value="Unassembled WGS sequence"/>
</dbReference>
<dbReference type="CDD" id="cd01647">
    <property type="entry name" value="RT_LTR"/>
    <property type="match status" value="1"/>
</dbReference>
<keyword evidence="3" id="KW-0695">RNA-directed DNA polymerase</keyword>
<keyword evidence="3" id="KW-0808">Transferase</keyword>
<comment type="caution">
    <text evidence="3">The sequence shown here is derived from an EMBL/GenBank/DDBJ whole genome shotgun (WGS) entry which is preliminary data.</text>
</comment>
<dbReference type="InterPro" id="IPR051320">
    <property type="entry name" value="Viral_Replic_Matur_Polypro"/>
</dbReference>
<evidence type="ECO:0000259" key="1">
    <source>
        <dbReference type="Pfam" id="PF00078"/>
    </source>
</evidence>
<dbReference type="Pfam" id="PF00078">
    <property type="entry name" value="RVT_1"/>
    <property type="match status" value="1"/>
</dbReference>
<reference evidence="3" key="2">
    <citation type="submission" date="2022-01" db="EMBL/GenBank/DDBJ databases">
        <authorList>
            <person name="Yamashiro T."/>
            <person name="Shiraishi A."/>
            <person name="Satake H."/>
            <person name="Nakayama K."/>
        </authorList>
    </citation>
    <scope>NUCLEOTIDE SEQUENCE</scope>
</reference>
<dbReference type="Pfam" id="PF17919">
    <property type="entry name" value="RT_RNaseH_2"/>
    <property type="match status" value="1"/>
</dbReference>
<keyword evidence="4" id="KW-1185">Reference proteome</keyword>
<feature type="domain" description="Reverse transcriptase" evidence="1">
    <location>
        <begin position="77"/>
        <end position="216"/>
    </location>
</feature>